<evidence type="ECO:0000313" key="3">
    <source>
        <dbReference type="Proteomes" id="UP000004508"/>
    </source>
</evidence>
<feature type="transmembrane region" description="Helical" evidence="1">
    <location>
        <begin position="690"/>
        <end position="706"/>
    </location>
</feature>
<feature type="transmembrane region" description="Helical" evidence="1">
    <location>
        <begin position="566"/>
        <end position="588"/>
    </location>
</feature>
<feature type="transmembrane region" description="Helical" evidence="1">
    <location>
        <begin position="643"/>
        <end position="661"/>
    </location>
</feature>
<feature type="transmembrane region" description="Helical" evidence="1">
    <location>
        <begin position="1368"/>
        <end position="1389"/>
    </location>
</feature>
<feature type="transmembrane region" description="Helical" evidence="1">
    <location>
        <begin position="1128"/>
        <end position="1148"/>
    </location>
</feature>
<comment type="caution">
    <text evidence="2">The sequence shown here is derived from an EMBL/GenBank/DDBJ whole genome shotgun (WGS) entry which is preliminary data.</text>
</comment>
<feature type="transmembrane region" description="Helical" evidence="1">
    <location>
        <begin position="186"/>
        <end position="205"/>
    </location>
</feature>
<feature type="transmembrane region" description="Helical" evidence="1">
    <location>
        <begin position="243"/>
        <end position="264"/>
    </location>
</feature>
<feature type="transmembrane region" description="Helical" evidence="1">
    <location>
        <begin position="1031"/>
        <end position="1050"/>
    </location>
</feature>
<feature type="transmembrane region" description="Helical" evidence="1">
    <location>
        <begin position="401"/>
        <end position="420"/>
    </location>
</feature>
<keyword evidence="1" id="KW-1133">Transmembrane helix</keyword>
<feature type="transmembrane region" description="Helical" evidence="1">
    <location>
        <begin position="1541"/>
        <end position="1559"/>
    </location>
</feature>
<protein>
    <submittedName>
        <fullName evidence="2">Uncharacterized protein</fullName>
    </submittedName>
</protein>
<feature type="transmembrane region" description="Helical" evidence="1">
    <location>
        <begin position="931"/>
        <end position="949"/>
    </location>
</feature>
<gene>
    <name evidence="2" type="ORF">Krac_10798</name>
</gene>
<feature type="transmembrane region" description="Helical" evidence="1">
    <location>
        <begin position="1674"/>
        <end position="1693"/>
    </location>
</feature>
<feature type="transmembrane region" description="Helical" evidence="1">
    <location>
        <begin position="1085"/>
        <end position="1108"/>
    </location>
</feature>
<feature type="transmembrane region" description="Helical" evidence="1">
    <location>
        <begin position="1401"/>
        <end position="1420"/>
    </location>
</feature>
<proteinExistence type="predicted"/>
<feature type="transmembrane region" description="Helical" evidence="1">
    <location>
        <begin position="322"/>
        <end position="343"/>
    </location>
</feature>
<feature type="transmembrane region" description="Helical" evidence="1">
    <location>
        <begin position="961"/>
        <end position="980"/>
    </location>
</feature>
<evidence type="ECO:0000313" key="2">
    <source>
        <dbReference type="EMBL" id="EFH89254.1"/>
    </source>
</evidence>
<feature type="transmembrane region" description="Helical" evidence="1">
    <location>
        <begin position="726"/>
        <end position="744"/>
    </location>
</feature>
<feature type="transmembrane region" description="Helical" evidence="1">
    <location>
        <begin position="364"/>
        <end position="386"/>
    </location>
</feature>
<feature type="transmembrane region" description="Helical" evidence="1">
    <location>
        <begin position="863"/>
        <end position="881"/>
    </location>
</feature>
<feature type="transmembrane region" description="Helical" evidence="1">
    <location>
        <begin position="451"/>
        <end position="468"/>
    </location>
</feature>
<accession>D6TIJ7</accession>
<sequence length="1705" mass="185158">MPTIAQWCAGCKLPIYGSPPGEECPRCQYPIELEKEKGFLRRSLQDLVRVATYQHRNITVGQLIVQHQARLNTLQQIRLEIPAPMPLTPPAPAMSAQAPSVMSEKQVPTLPISAPVEHIHNGMPSVEPTRVVQPGPAQSPISPAIPVTANTSRSEEAFAPNPEPQAVARPPRQMFSLRTFFEDQTINIVASLGAFLLLTGSLSFIATATDLWQSFIVMFLVHMVFGATGIITRRFDSFRVVSIIYTAIFALLIPLVSFSAYRLASGSLVTFSPAALVAMVTAYAAIAYGSLAIYQRFSLFSYLSLAALSIADVATINAFHLALPWLFCGPMLLALGAMLCLPPDKNSASIFDGRLAVLHDPLRVCMYLWVGICALGALLTIAIALSSEYTILPGVSNLEEKIALCGQIALLLGWCAGMAWRTRNIYWVAATCYLPVVLALTIAFACSLRPAGYAVVLISVAAYYHILLRFAPSLMRQFRTQGLEKQLEGIGLTLIALAPLVGEASMPLYVFLKTFTHNDWSPLHTPTAMIDSFATLAVCILGLLLTLSSVQLHTKLQRQLAPAQARWCWLLLLCGFLLYWLCGEALLLSSLHPTWLFLGVTLLLTALSFQAHAKYSQAWSTPIELVALTGMGLTLFFALSQTAAIQLSLLLGFEIISYGLAIAQRRPGLLALSMVLGVLAIGPLFDYIPFFFSLCLVLPVLAAGISRQFAQRWPRRVETRYQRITWEWPALFQGLLYGLLYASMESLQTLSGATTGVLAENLQPIAVPILLELALLAAAWYIGAILARRPLWLIVSALFAGVAICLPSNSFLFLAWLAPTSILVALAARMRFGRIWSAPLATSALLATLMVGISGSVHHEATLATWVLLLCASLYYVAGIISQEPAVTGLTPATLLLLIACSFANFSLLTWIAPISILLMLGAHLWLGRTYSIALGVTALIATITLGVLGTSSGNQATLHATFWLLLLCATLFYGVGLLSKGLEETWIAVLFAAWSLFLPANTFNMIVWIAPLCILLALGIRLLMGRAQALPIFVIAVLATFDAGLMGTMSGNSTILLATFWLLLLCAALYYIAGLLSKEHEVTWLAGICTIWAFCLPINTFAILTSLAPTSILLALGIRLWRGPRQALALTVCANVATIALGVQGAIYGEMASASWVLLLCAQLFYVGGLVSEDPFFTWLAPVYTTWSVYYAGALGDLYRPVLIALTFALLGSVSKYIAFFRGGERDEKRSWWHNYSLPLYATTLASALLTGIYGSLSNVNFPFYTAVPDILIVYALVAYGVLLNERKVPTRWQALVLAFAAWGLLLATRVLTCDPVTQACSAQQVQQQSTYLFVLTLGLGCVGLLTGRLVKLFARGGKKQERETQFLVLPWNASWYLASLLGLLLMFGWQVQITQHHYAGLPSGMLVALLALSLVVMLVERMPELVLLSGALALWTISTLPFTNWQAALAYSALNMLIFASQWLWHRLRPRTHWLPTSGLATIVSLMGQVLVVGNVIMQGGLSSSIPVLAHTGAFTLLVLSMLIAVYGYTQKRVGWQSWTYYSACLLASLALSWELLALQQTQFDVLTLPPATALILIAAFLQRDEGLPQQRAGAQLCALAGTALLLLPTLWLSFQGSELAPTLLLGGEALILLLVGIGTHIRVFVLSGAGLVVIAAMHALFLPSLGLPSSLALAIMGLSLLVLATALSLTRHRLRSAWTQWQ</sequence>
<dbReference type="EMBL" id="ADVG01000001">
    <property type="protein sequence ID" value="EFH89254.1"/>
    <property type="molecule type" value="Genomic_DNA"/>
</dbReference>
<keyword evidence="3" id="KW-1185">Reference proteome</keyword>
<feature type="transmembrane region" description="Helical" evidence="1">
    <location>
        <begin position="1199"/>
        <end position="1219"/>
    </location>
</feature>
<feature type="transmembrane region" description="Helical" evidence="1">
    <location>
        <begin position="211"/>
        <end position="231"/>
    </location>
</feature>
<feature type="transmembrane region" description="Helical" evidence="1">
    <location>
        <begin position="1506"/>
        <end position="1529"/>
    </location>
</feature>
<reference evidence="2 3" key="1">
    <citation type="journal article" date="2011" name="Stand. Genomic Sci.">
        <title>Non-contiguous finished genome sequence and contextual data of the filamentous soil bacterium Ktedonobacter racemifer type strain (SOSP1-21).</title>
        <authorList>
            <person name="Chang Y.J."/>
            <person name="Land M."/>
            <person name="Hauser L."/>
            <person name="Chertkov O."/>
            <person name="Del Rio T.G."/>
            <person name="Nolan M."/>
            <person name="Copeland A."/>
            <person name="Tice H."/>
            <person name="Cheng J.F."/>
            <person name="Lucas S."/>
            <person name="Han C."/>
            <person name="Goodwin L."/>
            <person name="Pitluck S."/>
            <person name="Ivanova N."/>
            <person name="Ovchinikova G."/>
            <person name="Pati A."/>
            <person name="Chen A."/>
            <person name="Palaniappan K."/>
            <person name="Mavromatis K."/>
            <person name="Liolios K."/>
            <person name="Brettin T."/>
            <person name="Fiebig A."/>
            <person name="Rohde M."/>
            <person name="Abt B."/>
            <person name="Goker M."/>
            <person name="Detter J.C."/>
            <person name="Woyke T."/>
            <person name="Bristow J."/>
            <person name="Eisen J.A."/>
            <person name="Markowitz V."/>
            <person name="Hugenholtz P."/>
            <person name="Kyrpides N.C."/>
            <person name="Klenk H.P."/>
            <person name="Lapidus A."/>
        </authorList>
    </citation>
    <scope>NUCLEOTIDE SEQUENCE [LARGE SCALE GENOMIC DNA]</scope>
    <source>
        <strain evidence="3">DSM 44963</strain>
    </source>
</reference>
<feature type="transmembrane region" description="Helical" evidence="1">
    <location>
        <begin position="1596"/>
        <end position="1616"/>
    </location>
</feature>
<keyword evidence="1" id="KW-0812">Transmembrane</keyword>
<feature type="transmembrane region" description="Helical" evidence="1">
    <location>
        <begin position="425"/>
        <end position="445"/>
    </location>
</feature>
<feature type="transmembrane region" description="Helical" evidence="1">
    <location>
        <begin position="1427"/>
        <end position="1444"/>
    </location>
</feature>
<feature type="transmembrane region" description="Helical" evidence="1">
    <location>
        <begin position="1565"/>
        <end position="1584"/>
    </location>
</feature>
<feature type="transmembrane region" description="Helical" evidence="1">
    <location>
        <begin position="1155"/>
        <end position="1173"/>
    </location>
</feature>
<feature type="transmembrane region" description="Helical" evidence="1">
    <location>
        <begin position="1647"/>
        <end position="1668"/>
    </location>
</feature>
<feature type="transmembrane region" description="Helical" evidence="1">
    <location>
        <begin position="1296"/>
        <end position="1313"/>
    </location>
</feature>
<feature type="transmembrane region" description="Helical" evidence="1">
    <location>
        <begin position="790"/>
        <end position="806"/>
    </location>
</feature>
<feature type="transmembrane region" description="Helical" evidence="1">
    <location>
        <begin position="1239"/>
        <end position="1258"/>
    </location>
</feature>
<feature type="transmembrane region" description="Helical" evidence="1">
    <location>
        <begin position="835"/>
        <end position="857"/>
    </location>
</feature>
<feature type="transmembrane region" description="Helical" evidence="1">
    <location>
        <begin position="532"/>
        <end position="554"/>
    </location>
</feature>
<feature type="transmembrane region" description="Helical" evidence="1">
    <location>
        <begin position="299"/>
        <end position="316"/>
    </location>
</feature>
<feature type="transmembrane region" description="Helical" evidence="1">
    <location>
        <begin position="1056"/>
        <end position="1073"/>
    </location>
</feature>
<feature type="transmembrane region" description="Helical" evidence="1">
    <location>
        <begin position="1622"/>
        <end position="1640"/>
    </location>
</feature>
<dbReference type="OrthoDB" id="136418at2"/>
<feature type="transmembrane region" description="Helical" evidence="1">
    <location>
        <begin position="986"/>
        <end position="1019"/>
    </location>
</feature>
<feature type="transmembrane region" description="Helical" evidence="1">
    <location>
        <begin position="1264"/>
        <end position="1284"/>
    </location>
</feature>
<dbReference type="Proteomes" id="UP000004508">
    <property type="component" value="Unassembled WGS sequence"/>
</dbReference>
<feature type="transmembrane region" description="Helical" evidence="1">
    <location>
        <begin position="618"/>
        <end position="637"/>
    </location>
</feature>
<feature type="transmembrane region" description="Helical" evidence="1">
    <location>
        <begin position="893"/>
        <end position="919"/>
    </location>
</feature>
<feature type="transmembrane region" description="Helical" evidence="1">
    <location>
        <begin position="489"/>
        <end position="512"/>
    </location>
</feature>
<dbReference type="STRING" id="485913.Krac_10798"/>
<evidence type="ECO:0000256" key="1">
    <source>
        <dbReference type="SAM" id="Phobius"/>
    </source>
</evidence>
<feature type="transmembrane region" description="Helical" evidence="1">
    <location>
        <begin position="1333"/>
        <end position="1356"/>
    </location>
</feature>
<dbReference type="RefSeq" id="WP_007905719.1">
    <property type="nucleotide sequence ID" value="NZ_ADVG01000001.1"/>
</dbReference>
<name>D6TIJ7_KTERA</name>
<feature type="transmembrane region" description="Helical" evidence="1">
    <location>
        <begin position="1450"/>
        <end position="1467"/>
    </location>
</feature>
<feature type="transmembrane region" description="Helical" evidence="1">
    <location>
        <begin position="764"/>
        <end position="783"/>
    </location>
</feature>
<keyword evidence="1" id="KW-0472">Membrane</keyword>
<feature type="transmembrane region" description="Helical" evidence="1">
    <location>
        <begin position="270"/>
        <end position="292"/>
    </location>
</feature>
<organism evidence="2 3">
    <name type="scientific">Ktedonobacter racemifer DSM 44963</name>
    <dbReference type="NCBI Taxonomy" id="485913"/>
    <lineage>
        <taxon>Bacteria</taxon>
        <taxon>Bacillati</taxon>
        <taxon>Chloroflexota</taxon>
        <taxon>Ktedonobacteria</taxon>
        <taxon>Ktedonobacterales</taxon>
        <taxon>Ktedonobacteraceae</taxon>
        <taxon>Ktedonobacter</taxon>
    </lineage>
</organism>
<dbReference type="InParanoid" id="D6TIJ7"/>
<feature type="transmembrane region" description="Helical" evidence="1">
    <location>
        <begin position="1479"/>
        <end position="1500"/>
    </location>
</feature>